<dbReference type="RefSeq" id="WP_159975440.1">
    <property type="nucleotide sequence ID" value="NZ_BLIV01000002.1"/>
</dbReference>
<protein>
    <recommendedName>
        <fullName evidence="4">Flagellar biosynthesis protein</fullName>
    </recommendedName>
</protein>
<dbReference type="AlphaFoldDB" id="A0A640VPB1"/>
<keyword evidence="3" id="KW-1185">Reference proteome</keyword>
<accession>A0A640VPB1</accession>
<dbReference type="Proteomes" id="UP000436522">
    <property type="component" value="Unassembled WGS sequence"/>
</dbReference>
<reference evidence="2 3" key="1">
    <citation type="submission" date="2019-12" db="EMBL/GenBank/DDBJ databases">
        <title>Roseobacter cerasinus sp. nov., isolated from seawater around aquaculture.</title>
        <authorList>
            <person name="Muramatsu S."/>
            <person name="Takabe Y."/>
            <person name="Mori K."/>
            <person name="Takaichi S."/>
            <person name="Hanada S."/>
        </authorList>
    </citation>
    <scope>NUCLEOTIDE SEQUENCE [LARGE SCALE GENOMIC DNA]</scope>
    <source>
        <strain evidence="2 3">AI77</strain>
    </source>
</reference>
<proteinExistence type="predicted"/>
<dbReference type="EMBL" id="BLIV01000002">
    <property type="protein sequence ID" value="GFE49577.1"/>
    <property type="molecule type" value="Genomic_DNA"/>
</dbReference>
<evidence type="ECO:0000256" key="1">
    <source>
        <dbReference type="SAM" id="MobiDB-lite"/>
    </source>
</evidence>
<organism evidence="2 3">
    <name type="scientific">Roseobacter cerasinus</name>
    <dbReference type="NCBI Taxonomy" id="2602289"/>
    <lineage>
        <taxon>Bacteria</taxon>
        <taxon>Pseudomonadati</taxon>
        <taxon>Pseudomonadota</taxon>
        <taxon>Alphaproteobacteria</taxon>
        <taxon>Rhodobacterales</taxon>
        <taxon>Roseobacteraceae</taxon>
        <taxon>Roseobacter</taxon>
    </lineage>
</organism>
<comment type="caution">
    <text evidence="2">The sequence shown here is derived from an EMBL/GenBank/DDBJ whole genome shotgun (WGS) entry which is preliminary data.</text>
</comment>
<dbReference type="OrthoDB" id="7870971at2"/>
<evidence type="ECO:0000313" key="3">
    <source>
        <dbReference type="Proteomes" id="UP000436522"/>
    </source>
</evidence>
<name>A0A640VPB1_9RHOB</name>
<gene>
    <name evidence="2" type="ORF">So717_13300</name>
</gene>
<feature type="region of interest" description="Disordered" evidence="1">
    <location>
        <begin position="1"/>
        <end position="22"/>
    </location>
</feature>
<evidence type="ECO:0008006" key="4">
    <source>
        <dbReference type="Google" id="ProtNLM"/>
    </source>
</evidence>
<sequence>MSLSHRYKNFNQPSEPEPVESPVNVALTEDQQLEAFEKGYQAGWDDAVKAQSDSVSKVSAEFGQNLQDMSFSYHEALSKLTLSVQPILTDIIDKILPEVARGALAPQIVEQLMDPLKDAASQPVEIVVAQSNLEAVQSLAEDRLKAPFEIVVEPSLADGQAFVRIGNEERNIDLQAVLSGVRDAMTAFFHETEQETLHG</sequence>
<evidence type="ECO:0000313" key="2">
    <source>
        <dbReference type="EMBL" id="GFE49577.1"/>
    </source>
</evidence>